<feature type="compositionally biased region" description="Polar residues" evidence="1">
    <location>
        <begin position="134"/>
        <end position="148"/>
    </location>
</feature>
<dbReference type="OrthoDB" id="2683368at2759"/>
<dbReference type="EMBL" id="BAUL01000001">
    <property type="protein sequence ID" value="GAD91549.1"/>
    <property type="molecule type" value="Genomic_DNA"/>
</dbReference>
<dbReference type="eggNOG" id="ENOG502S4EA">
    <property type="taxonomic scope" value="Eukaryota"/>
</dbReference>
<dbReference type="HOGENOM" id="CLU_061436_0_1_1"/>
<feature type="region of interest" description="Disordered" evidence="1">
    <location>
        <begin position="56"/>
        <end position="270"/>
    </location>
</feature>
<reference evidence="4" key="1">
    <citation type="journal article" date="2014" name="Genome Announc.">
        <title>Draft genome sequence of the formaldehyde-resistant fungus Byssochlamys spectabilis No. 5 (anamorph Paecilomyces variotii No. 5) (NBRC109023).</title>
        <authorList>
            <person name="Oka T."/>
            <person name="Ekino K."/>
            <person name="Fukuda K."/>
            <person name="Nomura Y."/>
        </authorList>
    </citation>
    <scope>NUCLEOTIDE SEQUENCE [LARGE SCALE GENOMIC DNA]</scope>
    <source>
        <strain evidence="4">No. 5 / NBRC 109023</strain>
    </source>
</reference>
<feature type="compositionally biased region" description="Low complexity" evidence="1">
    <location>
        <begin position="177"/>
        <end position="192"/>
    </location>
</feature>
<accession>V5F712</accession>
<dbReference type="InParanoid" id="V5F712"/>
<name>V5F712_BYSSN</name>
<dbReference type="AlphaFoldDB" id="V5F712"/>
<comment type="caution">
    <text evidence="3">The sequence shown here is derived from an EMBL/GenBank/DDBJ whole genome shotgun (WGS) entry which is preliminary data.</text>
</comment>
<feature type="compositionally biased region" description="Pro residues" evidence="1">
    <location>
        <begin position="62"/>
        <end position="77"/>
    </location>
</feature>
<organism evidence="3 4">
    <name type="scientific">Byssochlamys spectabilis (strain No. 5 / NBRC 109023)</name>
    <name type="common">Paecilomyces variotii</name>
    <dbReference type="NCBI Taxonomy" id="1356009"/>
    <lineage>
        <taxon>Eukaryota</taxon>
        <taxon>Fungi</taxon>
        <taxon>Dikarya</taxon>
        <taxon>Ascomycota</taxon>
        <taxon>Pezizomycotina</taxon>
        <taxon>Eurotiomycetes</taxon>
        <taxon>Eurotiomycetidae</taxon>
        <taxon>Eurotiales</taxon>
        <taxon>Thermoascaceae</taxon>
        <taxon>Paecilomyces</taxon>
    </lineage>
</organism>
<gene>
    <name evidence="3" type="ORF">PVAR5_0121</name>
</gene>
<proteinExistence type="predicted"/>
<feature type="compositionally biased region" description="Polar residues" evidence="1">
    <location>
        <begin position="164"/>
        <end position="176"/>
    </location>
</feature>
<sequence>MTSYFASLTSSSAISNLGTRLNSLRRAISSGDEVDDPDNEDCSHISNVLRAYYTEKGRPFPGWLPPDPKAPAPPPPRMVVTQATLQQSGYGQPQGGRGAGLSDLWGDSTASQPPPQQQTLSLRRGRAQAPAGTHTLSASPSPGSRPSTATPPPPMGARPLPSQREGSYQSTQSAPQSRLGLDRAGSGGSSASDRLRARLQGGSFGGSSPSPPPVQSPGGGPMGSSRWGSADSAASDGRYGSNPYAGGSAGSGTSRRPVGLPSGPKLRGPR</sequence>
<dbReference type="Proteomes" id="UP000018001">
    <property type="component" value="Unassembled WGS sequence"/>
</dbReference>
<dbReference type="Pfam" id="PF14475">
    <property type="entry name" value="Mso1_Sec1_bdg"/>
    <property type="match status" value="1"/>
</dbReference>
<dbReference type="InterPro" id="IPR028095">
    <property type="entry name" value="Mso1_N_dom"/>
</dbReference>
<evidence type="ECO:0000313" key="4">
    <source>
        <dbReference type="Proteomes" id="UP000018001"/>
    </source>
</evidence>
<feature type="domain" description="Mso1 N-terminal" evidence="2">
    <location>
        <begin position="27"/>
        <end position="64"/>
    </location>
</feature>
<evidence type="ECO:0000313" key="3">
    <source>
        <dbReference type="EMBL" id="GAD91549.1"/>
    </source>
</evidence>
<keyword evidence="4" id="KW-1185">Reference proteome</keyword>
<evidence type="ECO:0000259" key="2">
    <source>
        <dbReference type="Pfam" id="PF14475"/>
    </source>
</evidence>
<evidence type="ECO:0000256" key="1">
    <source>
        <dbReference type="SAM" id="MobiDB-lite"/>
    </source>
</evidence>
<protein>
    <recommendedName>
        <fullName evidence="2">Mso1 N-terminal domain-containing protein</fullName>
    </recommendedName>
</protein>